<reference evidence="1" key="1">
    <citation type="journal article" date="2020" name="Nature">
        <title>Giant virus diversity and host interactions through global metagenomics.</title>
        <authorList>
            <person name="Schulz F."/>
            <person name="Roux S."/>
            <person name="Paez-Espino D."/>
            <person name="Jungbluth S."/>
            <person name="Walsh D.A."/>
            <person name="Denef V.J."/>
            <person name="McMahon K.D."/>
            <person name="Konstantinidis K.T."/>
            <person name="Eloe-Fadrosh E.A."/>
            <person name="Kyrpides N.C."/>
            <person name="Woyke T."/>
        </authorList>
    </citation>
    <scope>NUCLEOTIDE SEQUENCE</scope>
    <source>
        <strain evidence="1">GVMAG-M-3300023179-99</strain>
    </source>
</reference>
<sequence>MDEFMKSVQARAQSGNLIKDQHYLVLQDGRLHYAGKYELLYHTGSGDGMETVYRFNNLGAPHDETCYRWRDTKQFIQISRAELEVFLTISL</sequence>
<proteinExistence type="predicted"/>
<accession>A0A6C0HFT9</accession>
<organism evidence="1">
    <name type="scientific">viral metagenome</name>
    <dbReference type="NCBI Taxonomy" id="1070528"/>
    <lineage>
        <taxon>unclassified sequences</taxon>
        <taxon>metagenomes</taxon>
        <taxon>organismal metagenomes</taxon>
    </lineage>
</organism>
<name>A0A6C0HFT9_9ZZZZ</name>
<dbReference type="AlphaFoldDB" id="A0A6C0HFT9"/>
<evidence type="ECO:0000313" key="1">
    <source>
        <dbReference type="EMBL" id="QHT79240.1"/>
    </source>
</evidence>
<dbReference type="EMBL" id="MN739947">
    <property type="protein sequence ID" value="QHT79240.1"/>
    <property type="molecule type" value="Genomic_DNA"/>
</dbReference>
<protein>
    <submittedName>
        <fullName evidence="1">Uncharacterized protein</fullName>
    </submittedName>
</protein>